<protein>
    <submittedName>
        <fullName evidence="8">MFS transporter, DHA1 family, arabinose polymer transporter</fullName>
    </submittedName>
</protein>
<feature type="transmembrane region" description="Helical" evidence="6">
    <location>
        <begin position="90"/>
        <end position="110"/>
    </location>
</feature>
<dbReference type="OrthoDB" id="9788453at2"/>
<comment type="subcellular location">
    <subcellularLocation>
        <location evidence="1">Cell membrane</location>
        <topology evidence="1">Multi-pass membrane protein</topology>
    </subcellularLocation>
</comment>
<keyword evidence="2" id="KW-1003">Cell membrane</keyword>
<dbReference type="InterPro" id="IPR020846">
    <property type="entry name" value="MFS_dom"/>
</dbReference>
<dbReference type="Pfam" id="PF07690">
    <property type="entry name" value="MFS_1"/>
    <property type="match status" value="1"/>
</dbReference>
<keyword evidence="4 6" id="KW-1133">Transmembrane helix</keyword>
<dbReference type="CDD" id="cd17324">
    <property type="entry name" value="MFS_NepI_like"/>
    <property type="match status" value="1"/>
</dbReference>
<accession>A0A1H7K8L1</accession>
<dbReference type="GO" id="GO:0005886">
    <property type="term" value="C:plasma membrane"/>
    <property type="evidence" value="ECO:0007669"/>
    <property type="project" value="UniProtKB-SubCell"/>
</dbReference>
<evidence type="ECO:0000256" key="3">
    <source>
        <dbReference type="ARBA" id="ARBA00022692"/>
    </source>
</evidence>
<dbReference type="SUPFAM" id="SSF103473">
    <property type="entry name" value="MFS general substrate transporter"/>
    <property type="match status" value="1"/>
</dbReference>
<name>A0A1H7K8L1_9HYPH</name>
<feature type="transmembrane region" description="Helical" evidence="6">
    <location>
        <begin position="153"/>
        <end position="171"/>
    </location>
</feature>
<feature type="transmembrane region" description="Helical" evidence="6">
    <location>
        <begin position="350"/>
        <end position="371"/>
    </location>
</feature>
<dbReference type="PROSITE" id="PS50850">
    <property type="entry name" value="MFS"/>
    <property type="match status" value="1"/>
</dbReference>
<dbReference type="GO" id="GO:0022857">
    <property type="term" value="F:transmembrane transporter activity"/>
    <property type="evidence" value="ECO:0007669"/>
    <property type="project" value="InterPro"/>
</dbReference>
<dbReference type="AlphaFoldDB" id="A0A1H7K8L1"/>
<dbReference type="Proteomes" id="UP000199664">
    <property type="component" value="Unassembled WGS sequence"/>
</dbReference>
<dbReference type="InterPro" id="IPR050189">
    <property type="entry name" value="MFS_Efflux_Transporters"/>
</dbReference>
<reference evidence="9" key="1">
    <citation type="submission" date="2016-10" db="EMBL/GenBank/DDBJ databases">
        <authorList>
            <person name="Varghese N."/>
            <person name="Submissions S."/>
        </authorList>
    </citation>
    <scope>NUCLEOTIDE SEQUENCE [LARGE SCALE GENOMIC DNA]</scope>
    <source>
        <strain evidence="9">LMG 26383,CCUG 61248,R- 45681</strain>
    </source>
</reference>
<feature type="transmembrane region" description="Helical" evidence="6">
    <location>
        <begin position="221"/>
        <end position="244"/>
    </location>
</feature>
<dbReference type="PANTHER" id="PTHR43124:SF3">
    <property type="entry name" value="CHLORAMPHENICOL EFFLUX PUMP RV0191"/>
    <property type="match status" value="1"/>
</dbReference>
<feature type="transmembrane region" description="Helical" evidence="6">
    <location>
        <begin position="256"/>
        <end position="279"/>
    </location>
</feature>
<evidence type="ECO:0000256" key="5">
    <source>
        <dbReference type="ARBA" id="ARBA00023136"/>
    </source>
</evidence>
<feature type="transmembrane region" description="Helical" evidence="6">
    <location>
        <begin position="64"/>
        <end position="83"/>
    </location>
</feature>
<dbReference type="STRING" id="1036779.SAMN04515666_10297"/>
<gene>
    <name evidence="8" type="ORF">SAMN04515666_10297</name>
</gene>
<dbReference type="EMBL" id="FOAN01000002">
    <property type="protein sequence ID" value="SEK82245.1"/>
    <property type="molecule type" value="Genomic_DNA"/>
</dbReference>
<dbReference type="InterPro" id="IPR036259">
    <property type="entry name" value="MFS_trans_sf"/>
</dbReference>
<feature type="transmembrane region" description="Helical" evidence="6">
    <location>
        <begin position="116"/>
        <end position="141"/>
    </location>
</feature>
<evidence type="ECO:0000313" key="8">
    <source>
        <dbReference type="EMBL" id="SEK82245.1"/>
    </source>
</evidence>
<evidence type="ECO:0000256" key="6">
    <source>
        <dbReference type="SAM" id="Phobius"/>
    </source>
</evidence>
<feature type="domain" description="Major facilitator superfamily (MFS) profile" evidence="7">
    <location>
        <begin position="25"/>
        <end position="399"/>
    </location>
</feature>
<evidence type="ECO:0000256" key="4">
    <source>
        <dbReference type="ARBA" id="ARBA00022989"/>
    </source>
</evidence>
<sequence>MSLSSTGDAFARPARSTAAPRIGLTLFALAMGGFAIGTAEFAVMSLLPYFSVGLGIDEPTGGHVISAYAAGVVVGAPIIAVLATRLSRRTLLIALMAAFALGNGLSALAPSYSWMLLFRFLSGLPHGAYFGVAALVAASLVPANRRALAVARVMLGLTIATILGVPLANWLGQALGWRWGFGVVTALALTTAVLIALFAPKDRPQYGASAMRELGALRHRQLWLTLAIGAVGFGGLFAVYTYIASTLIEVTQVSPTVVPVVLAIFGLGLTFGTLAAAWLADRMPMASIAIILLWTAGSLALFPFAAGNIWAICVVAFMIGCGGGLGTPLQTRLMDVAQDAQTLAAALNHSAFNTANALGPWLGGMAIAAGHGWTSTGWVGVGLALAGFAIWLVTAWDARSRGSEAAAEA</sequence>
<evidence type="ECO:0000256" key="2">
    <source>
        <dbReference type="ARBA" id="ARBA00022475"/>
    </source>
</evidence>
<dbReference type="PANTHER" id="PTHR43124">
    <property type="entry name" value="PURINE EFFLUX PUMP PBUE"/>
    <property type="match status" value="1"/>
</dbReference>
<dbReference type="InterPro" id="IPR011701">
    <property type="entry name" value="MFS"/>
</dbReference>
<keyword evidence="5 6" id="KW-0472">Membrane</keyword>
<dbReference type="RefSeq" id="WP_091830832.1">
    <property type="nucleotide sequence ID" value="NZ_FOAN01000002.1"/>
</dbReference>
<feature type="transmembrane region" description="Helical" evidence="6">
    <location>
        <begin position="309"/>
        <end position="329"/>
    </location>
</feature>
<organism evidence="8 9">
    <name type="scientific">Bosea lupini</name>
    <dbReference type="NCBI Taxonomy" id="1036779"/>
    <lineage>
        <taxon>Bacteria</taxon>
        <taxon>Pseudomonadati</taxon>
        <taxon>Pseudomonadota</taxon>
        <taxon>Alphaproteobacteria</taxon>
        <taxon>Hyphomicrobiales</taxon>
        <taxon>Boseaceae</taxon>
        <taxon>Bosea</taxon>
    </lineage>
</organism>
<evidence type="ECO:0000259" key="7">
    <source>
        <dbReference type="PROSITE" id="PS50850"/>
    </source>
</evidence>
<proteinExistence type="predicted"/>
<evidence type="ECO:0000313" key="9">
    <source>
        <dbReference type="Proteomes" id="UP000199664"/>
    </source>
</evidence>
<feature type="transmembrane region" description="Helical" evidence="6">
    <location>
        <begin position="22"/>
        <end position="44"/>
    </location>
</feature>
<dbReference type="Gene3D" id="1.20.1250.20">
    <property type="entry name" value="MFS general substrate transporter like domains"/>
    <property type="match status" value="2"/>
</dbReference>
<evidence type="ECO:0000256" key="1">
    <source>
        <dbReference type="ARBA" id="ARBA00004651"/>
    </source>
</evidence>
<feature type="transmembrane region" description="Helical" evidence="6">
    <location>
        <begin position="286"/>
        <end position="303"/>
    </location>
</feature>
<feature type="transmembrane region" description="Helical" evidence="6">
    <location>
        <begin position="377"/>
        <end position="396"/>
    </location>
</feature>
<keyword evidence="9" id="KW-1185">Reference proteome</keyword>
<feature type="transmembrane region" description="Helical" evidence="6">
    <location>
        <begin position="177"/>
        <end position="200"/>
    </location>
</feature>
<keyword evidence="3 6" id="KW-0812">Transmembrane</keyword>